<evidence type="ECO:0000313" key="7">
    <source>
        <dbReference type="EMBL" id="MEL0629043.1"/>
    </source>
</evidence>
<dbReference type="Gene3D" id="3.20.20.140">
    <property type="entry name" value="Metal-dependent hydrolases"/>
    <property type="match status" value="1"/>
</dbReference>
<feature type="domain" description="Amidohydrolase-related" evidence="6">
    <location>
        <begin position="51"/>
        <end position="372"/>
    </location>
</feature>
<dbReference type="NCBIfam" id="NF008371">
    <property type="entry name" value="PRK11170.1"/>
    <property type="match status" value="1"/>
</dbReference>
<gene>
    <name evidence="7" type="primary">nagA</name>
    <name evidence="7" type="ORF">V6256_05415</name>
</gene>
<dbReference type="Pfam" id="PF01979">
    <property type="entry name" value="Amidohydro_1"/>
    <property type="match status" value="1"/>
</dbReference>
<dbReference type="NCBIfam" id="TIGR00221">
    <property type="entry name" value="nagA"/>
    <property type="match status" value="1"/>
</dbReference>
<comment type="catalytic activity">
    <reaction evidence="5">
        <text>N-acetyl-D-glucosamine 6-phosphate + H2O = D-glucosamine 6-phosphate + acetate</text>
        <dbReference type="Rhea" id="RHEA:22936"/>
        <dbReference type="ChEBI" id="CHEBI:15377"/>
        <dbReference type="ChEBI" id="CHEBI:30089"/>
        <dbReference type="ChEBI" id="CHEBI:57513"/>
        <dbReference type="ChEBI" id="CHEBI:58725"/>
        <dbReference type="EC" id="3.5.1.25"/>
    </reaction>
</comment>
<evidence type="ECO:0000313" key="8">
    <source>
        <dbReference type="Proteomes" id="UP001369082"/>
    </source>
</evidence>
<keyword evidence="3 5" id="KW-0378">Hydrolase</keyword>
<dbReference type="InterPro" id="IPR003764">
    <property type="entry name" value="GlcNAc_6-P_deAcase"/>
</dbReference>
<keyword evidence="4 5" id="KW-0119">Carbohydrate metabolism</keyword>
<evidence type="ECO:0000256" key="5">
    <source>
        <dbReference type="PIRNR" id="PIRNR038994"/>
    </source>
</evidence>
<dbReference type="SUPFAM" id="SSF51556">
    <property type="entry name" value="Metallo-dependent hydrolases"/>
    <property type="match status" value="1"/>
</dbReference>
<dbReference type="SUPFAM" id="SSF51338">
    <property type="entry name" value="Composite domain of metallo-dependent hydrolases"/>
    <property type="match status" value="1"/>
</dbReference>
<evidence type="ECO:0000259" key="6">
    <source>
        <dbReference type="Pfam" id="PF01979"/>
    </source>
</evidence>
<dbReference type="EMBL" id="JBAKAZ010000013">
    <property type="protein sequence ID" value="MEL0629043.1"/>
    <property type="molecule type" value="Genomic_DNA"/>
</dbReference>
<protein>
    <recommendedName>
        <fullName evidence="5">N-acetylgalactosamine-6-phosphate deacetylase</fullName>
        <ecNumber evidence="5">3.5.1.25</ecNumber>
    </recommendedName>
    <alternativeName>
        <fullName evidence="5">N-acetylglucosamine-6-phosphate deacetylase</fullName>
    </alternativeName>
</protein>
<dbReference type="EC" id="3.5.1.25" evidence="5"/>
<comment type="caution">
    <text evidence="7">The sequence shown here is derived from an EMBL/GenBank/DDBJ whole genome shotgun (WGS) entry which is preliminary data.</text>
</comment>
<evidence type="ECO:0000256" key="3">
    <source>
        <dbReference type="ARBA" id="ARBA00022801"/>
    </source>
</evidence>
<keyword evidence="8" id="KW-1185">Reference proteome</keyword>
<dbReference type="PANTHER" id="PTHR11113:SF14">
    <property type="entry name" value="N-ACETYLGLUCOSAMINE-6-PHOSPHATE DEACETYLASE"/>
    <property type="match status" value="1"/>
</dbReference>
<dbReference type="GO" id="GO:0008448">
    <property type="term" value="F:N-acetylglucosamine-6-phosphate deacetylase activity"/>
    <property type="evidence" value="ECO:0007669"/>
    <property type="project" value="UniProtKB-EC"/>
</dbReference>
<dbReference type="Gene3D" id="2.30.40.10">
    <property type="entry name" value="Urease, subunit C, domain 1"/>
    <property type="match status" value="1"/>
</dbReference>
<dbReference type="RefSeq" id="WP_341597055.1">
    <property type="nucleotide sequence ID" value="NZ_JBAKAZ010000013.1"/>
</dbReference>
<sequence length="379" mass="40794">MYALTNCTIYTSKSILLDHAVIIENNLIKNITATKDLPAEINTIDLKGQNLSPGFIDLQLNGCGGVMFNGNETEQTLSIMQAANLQSGTTSFLPTFITDSDNGIERALNVARSYMQKTENEVLGLHLEGPYISLEKKGIHPQQFIRSADTSMIDLICKNADVVAQITLAPEKNDNEVIKQLSAAGIVVSLGHSNATYQQATMAIQSGASSATHLFNAMSAMAGREPGMVGAVYDNDIYAGIIVDGFHVDYVNVRLSKKLMGEKLILVTDATAPAGANIEQFDFVGTTVYYKDGKCFGEDGTLGGSAVTMIESIQQCVNYVGITLEEAIRMATLYPAKAISVDHKLGSIEQGKIANLAIFDQHYQVTATVVNGVYKTSTK</sequence>
<reference evidence="7 8" key="1">
    <citation type="submission" date="2024-02" db="EMBL/GenBank/DDBJ databases">
        <title>Bacteria isolated from the canopy kelp, Nereocystis luetkeana.</title>
        <authorList>
            <person name="Pfister C.A."/>
            <person name="Younker I.T."/>
            <person name="Light S.H."/>
        </authorList>
    </citation>
    <scope>NUCLEOTIDE SEQUENCE [LARGE SCALE GENOMIC DNA]</scope>
    <source>
        <strain evidence="7 8">TI.1.05</strain>
    </source>
</reference>
<dbReference type="InterPro" id="IPR011059">
    <property type="entry name" value="Metal-dep_hydrolase_composite"/>
</dbReference>
<proteinExistence type="inferred from homology"/>
<dbReference type="InterPro" id="IPR032466">
    <property type="entry name" value="Metal_Hydrolase"/>
</dbReference>
<keyword evidence="2" id="KW-0479">Metal-binding</keyword>
<evidence type="ECO:0000256" key="2">
    <source>
        <dbReference type="ARBA" id="ARBA00022723"/>
    </source>
</evidence>
<accession>A0ABU9GP02</accession>
<name>A0ABU9GP02_9GAMM</name>
<evidence type="ECO:0000256" key="4">
    <source>
        <dbReference type="ARBA" id="ARBA00023277"/>
    </source>
</evidence>
<dbReference type="CDD" id="cd00854">
    <property type="entry name" value="NagA"/>
    <property type="match status" value="1"/>
</dbReference>
<dbReference type="Proteomes" id="UP001369082">
    <property type="component" value="Unassembled WGS sequence"/>
</dbReference>
<comment type="similarity">
    <text evidence="1 5">Belongs to the metallo-dependent hydrolases superfamily. NagA family.</text>
</comment>
<dbReference type="PIRSF" id="PIRSF038994">
    <property type="entry name" value="NagA"/>
    <property type="match status" value="1"/>
</dbReference>
<dbReference type="PANTHER" id="PTHR11113">
    <property type="entry name" value="N-ACETYLGLUCOSAMINE-6-PHOSPHATE DEACETYLASE"/>
    <property type="match status" value="1"/>
</dbReference>
<dbReference type="InterPro" id="IPR006680">
    <property type="entry name" value="Amidohydro-rel"/>
</dbReference>
<organism evidence="7 8">
    <name type="scientific">Psychromonas aquatilis</name>
    <dbReference type="NCBI Taxonomy" id="2005072"/>
    <lineage>
        <taxon>Bacteria</taxon>
        <taxon>Pseudomonadati</taxon>
        <taxon>Pseudomonadota</taxon>
        <taxon>Gammaproteobacteria</taxon>
        <taxon>Alteromonadales</taxon>
        <taxon>Psychromonadaceae</taxon>
        <taxon>Psychromonas</taxon>
    </lineage>
</organism>
<evidence type="ECO:0000256" key="1">
    <source>
        <dbReference type="ARBA" id="ARBA00010716"/>
    </source>
</evidence>